<feature type="compositionally biased region" description="Polar residues" evidence="1">
    <location>
        <begin position="30"/>
        <end position="39"/>
    </location>
</feature>
<reference evidence="2 3" key="1">
    <citation type="journal article" date="2013" name="Proc. Natl. Acad. Sci. U.S.A.">
        <title>The king cobra genome reveals dynamic gene evolution and adaptation in the snake venom system.</title>
        <authorList>
            <person name="Vonk F.J."/>
            <person name="Casewell N.R."/>
            <person name="Henkel C.V."/>
            <person name="Heimberg A.M."/>
            <person name="Jansen H.J."/>
            <person name="McCleary R.J."/>
            <person name="Kerkkamp H.M."/>
            <person name="Vos R.A."/>
            <person name="Guerreiro I."/>
            <person name="Calvete J.J."/>
            <person name="Wuster W."/>
            <person name="Woods A.E."/>
            <person name="Logan J.M."/>
            <person name="Harrison R.A."/>
            <person name="Castoe T.A."/>
            <person name="de Koning A.P."/>
            <person name="Pollock D.D."/>
            <person name="Yandell M."/>
            <person name="Calderon D."/>
            <person name="Renjifo C."/>
            <person name="Currier R.B."/>
            <person name="Salgado D."/>
            <person name="Pla D."/>
            <person name="Sanz L."/>
            <person name="Hyder A.S."/>
            <person name="Ribeiro J.M."/>
            <person name="Arntzen J.W."/>
            <person name="van den Thillart G.E."/>
            <person name="Boetzer M."/>
            <person name="Pirovano W."/>
            <person name="Dirks R.P."/>
            <person name="Spaink H.P."/>
            <person name="Duboule D."/>
            <person name="McGlinn E."/>
            <person name="Kini R.M."/>
            <person name="Richardson M.K."/>
        </authorList>
    </citation>
    <scope>NUCLEOTIDE SEQUENCE</scope>
    <source>
        <tissue evidence="2">Blood</tissue>
    </source>
</reference>
<dbReference type="EMBL" id="AZIM01001416">
    <property type="protein sequence ID" value="ETE66974.1"/>
    <property type="molecule type" value="Genomic_DNA"/>
</dbReference>
<organism evidence="2 3">
    <name type="scientific">Ophiophagus hannah</name>
    <name type="common">King cobra</name>
    <name type="synonym">Naja hannah</name>
    <dbReference type="NCBI Taxonomy" id="8665"/>
    <lineage>
        <taxon>Eukaryota</taxon>
        <taxon>Metazoa</taxon>
        <taxon>Chordata</taxon>
        <taxon>Craniata</taxon>
        <taxon>Vertebrata</taxon>
        <taxon>Euteleostomi</taxon>
        <taxon>Lepidosauria</taxon>
        <taxon>Squamata</taxon>
        <taxon>Bifurcata</taxon>
        <taxon>Unidentata</taxon>
        <taxon>Episquamata</taxon>
        <taxon>Toxicofera</taxon>
        <taxon>Serpentes</taxon>
        <taxon>Colubroidea</taxon>
        <taxon>Elapidae</taxon>
        <taxon>Elapinae</taxon>
        <taxon>Ophiophagus</taxon>
    </lineage>
</organism>
<dbReference type="Proteomes" id="UP000018936">
    <property type="component" value="Unassembled WGS sequence"/>
</dbReference>
<gene>
    <name evidence="2" type="primary">CNGA1</name>
    <name evidence="2" type="ORF">L345_07235</name>
</gene>
<sequence length="81" mass="9548">MSTRLLKEQLSCPSRASGVARRACYLWCSTSPSNAQQSPLKLRKKKRERKMKEGRKEGRKVERQKEGREGKKKEKEEKREK</sequence>
<feature type="compositionally biased region" description="Basic and acidic residues" evidence="1">
    <location>
        <begin position="50"/>
        <end position="81"/>
    </location>
</feature>
<accession>V8NXK9</accession>
<comment type="caution">
    <text evidence="2">The sequence shown here is derived from an EMBL/GenBank/DDBJ whole genome shotgun (WGS) entry which is preliminary data.</text>
</comment>
<feature type="non-terminal residue" evidence="2">
    <location>
        <position position="1"/>
    </location>
</feature>
<evidence type="ECO:0000256" key="1">
    <source>
        <dbReference type="SAM" id="MobiDB-lite"/>
    </source>
</evidence>
<protein>
    <submittedName>
        <fullName evidence="2">cGMP-gated cation channel alpha-1</fullName>
    </submittedName>
</protein>
<evidence type="ECO:0000313" key="3">
    <source>
        <dbReference type="Proteomes" id="UP000018936"/>
    </source>
</evidence>
<proteinExistence type="predicted"/>
<keyword evidence="3" id="KW-1185">Reference proteome</keyword>
<feature type="region of interest" description="Disordered" evidence="1">
    <location>
        <begin position="30"/>
        <end position="81"/>
    </location>
</feature>
<name>V8NXK9_OPHHA</name>
<dbReference type="AlphaFoldDB" id="V8NXK9"/>
<evidence type="ECO:0000313" key="2">
    <source>
        <dbReference type="EMBL" id="ETE66974.1"/>
    </source>
</evidence>